<dbReference type="AlphaFoldDB" id="A0A437UPR8"/>
<dbReference type="Pfam" id="PF24894">
    <property type="entry name" value="Hexapep_GlmU"/>
    <property type="match status" value="1"/>
</dbReference>
<dbReference type="PANTHER" id="PTHR43523">
    <property type="entry name" value="GLUCOSE-1-PHOSPHATE ADENYLYLTRANSFERASE-RELATED"/>
    <property type="match status" value="1"/>
</dbReference>
<dbReference type="Gene3D" id="2.160.10.10">
    <property type="entry name" value="Hexapeptide repeat proteins"/>
    <property type="match status" value="1"/>
</dbReference>
<evidence type="ECO:0000313" key="9">
    <source>
        <dbReference type="Proteomes" id="UP000288388"/>
    </source>
</evidence>
<keyword evidence="2" id="KW-0320">Glycogen biosynthesis</keyword>
<dbReference type="Proteomes" id="UP001260773">
    <property type="component" value="Unassembled WGS sequence"/>
</dbReference>
<dbReference type="PANTHER" id="PTHR43523:SF6">
    <property type="entry name" value="GLYCOGEN BIOSYNTHESIS PROTEIN GLGD"/>
    <property type="match status" value="1"/>
</dbReference>
<protein>
    <submittedName>
        <fullName evidence="7">Glucose-1-phosphate adenylyltransferase subunit GlgD</fullName>
        <ecNumber evidence="7">2.7.7.27</ecNumber>
    </submittedName>
</protein>
<evidence type="ECO:0000256" key="2">
    <source>
        <dbReference type="ARBA" id="ARBA00023056"/>
    </source>
</evidence>
<evidence type="ECO:0000313" key="8">
    <source>
        <dbReference type="EMBL" id="TRZ33791.1"/>
    </source>
</evidence>
<dbReference type="EMBL" id="PDXQ01000001">
    <property type="protein sequence ID" value="TRZ33791.1"/>
    <property type="molecule type" value="Genomic_DNA"/>
</dbReference>
<gene>
    <name evidence="7" type="primary">glgD</name>
    <name evidence="8" type="ORF">AUF17_06715</name>
    <name evidence="7" type="ORF">EK398_12200</name>
    <name evidence="5" type="ORF">P7D43_09300</name>
    <name evidence="6" type="ORF">P7D79_19995</name>
</gene>
<evidence type="ECO:0000259" key="4">
    <source>
        <dbReference type="Pfam" id="PF24894"/>
    </source>
</evidence>
<evidence type="ECO:0000256" key="1">
    <source>
        <dbReference type="ARBA" id="ARBA00010443"/>
    </source>
</evidence>
<dbReference type="CDD" id="cd04651">
    <property type="entry name" value="LbH_G1P_AT_C"/>
    <property type="match status" value="1"/>
</dbReference>
<dbReference type="InterPro" id="IPR011832">
    <property type="entry name" value="GlgDAde_trans"/>
</dbReference>
<dbReference type="RefSeq" id="WP_048720184.1">
    <property type="nucleotide sequence ID" value="NZ_CAAKNX010000018.1"/>
</dbReference>
<dbReference type="InterPro" id="IPR005835">
    <property type="entry name" value="NTP_transferase_dom"/>
</dbReference>
<dbReference type="NCBIfam" id="TIGR02092">
    <property type="entry name" value="glgD"/>
    <property type="match status" value="1"/>
</dbReference>
<keyword evidence="7" id="KW-0808">Transferase</keyword>
<comment type="caution">
    <text evidence="7">The sequence shown here is derived from an EMBL/GenBank/DDBJ whole genome shotgun (WGS) entry which is preliminary data.</text>
</comment>
<keyword evidence="7" id="KW-0548">Nucleotidyltransferase</keyword>
<evidence type="ECO:0000313" key="11">
    <source>
        <dbReference type="Proteomes" id="UP001264335"/>
    </source>
</evidence>
<feature type="domain" description="Glucose-1-phosphate adenylyltransferase/Bifunctional protein GlmU-like C-terminal hexapeptide" evidence="4">
    <location>
        <begin position="290"/>
        <end position="358"/>
    </location>
</feature>
<dbReference type="Pfam" id="PF00483">
    <property type="entry name" value="NTP_transferase"/>
    <property type="match status" value="1"/>
</dbReference>
<reference evidence="7 9" key="2">
    <citation type="submission" date="2018-12" db="EMBL/GenBank/DDBJ databases">
        <title>A novel vanA-carrying plasmid in a clinical isolate of Enterococcus avium.</title>
        <authorList>
            <person name="Bernasconi O.J."/>
            <person name="Luzzaro F."/>
            <person name="Endimiani A."/>
        </authorList>
    </citation>
    <scope>NUCLEOTIDE SEQUENCE [LARGE SCALE GENOMIC DNA]</scope>
    <source>
        <strain evidence="7 9">LC0559/18</strain>
    </source>
</reference>
<dbReference type="GO" id="GO:0005978">
    <property type="term" value="P:glycogen biosynthetic process"/>
    <property type="evidence" value="ECO:0007669"/>
    <property type="project" value="UniProtKB-KW"/>
</dbReference>
<sequence>MRANKMCAILGNVYECPELLPLTEKRPLATLPFDCKYRLIDFNLSNAINANIKSVYMVFNQGTTKSVFDHIGGGREWHLDSVDSRYFIHFYQDFLKKKAEGRPYFESVIDYLNKSKSEYTVFMGNRMLYNIDLESVLKIHLQNDSTMTVVYKKMPKNQIYRQDEIIEADEHGIVQGHHNFLEDKTDDELLNLSMKIFICRTDWLINALQEGQNLGGPVALVDFLTLAMDQVKTYAYEYTGFLSNIFDIKSYYDANMAMLDPKKFTSLLYSKQKIYTKLKNEVATYYSPTSEVKNSQFATGCLVDGKVHGSLIARSVIVEKDAEIEESIIMASCTISEKAYIKHAILDKNVVVEPGIKIIGSAEQPVVIKKNTHVLSDVYGGE</sequence>
<dbReference type="InterPro" id="IPR011004">
    <property type="entry name" value="Trimer_LpxA-like_sf"/>
</dbReference>
<name>A0A437UPR8_ENTAV</name>
<dbReference type="InterPro" id="IPR056818">
    <property type="entry name" value="GlmU/GlgC-like_hexapep"/>
</dbReference>
<dbReference type="InterPro" id="IPR011831">
    <property type="entry name" value="ADP-Glc_PPase"/>
</dbReference>
<evidence type="ECO:0000259" key="3">
    <source>
        <dbReference type="Pfam" id="PF00483"/>
    </source>
</evidence>
<dbReference type="Proteomes" id="UP001264335">
    <property type="component" value="Unassembled WGS sequence"/>
</dbReference>
<dbReference type="EMBL" id="JARPWH010000026">
    <property type="protein sequence ID" value="MDT2402567.1"/>
    <property type="molecule type" value="Genomic_DNA"/>
</dbReference>
<reference evidence="8 10" key="1">
    <citation type="submission" date="2017-10" db="EMBL/GenBank/DDBJ databases">
        <title>FDA dAtabase for Regulatory Grade micrObial Sequences (FDA-ARGOS): Supporting development and validation of Infectious Disease Dx tests.</title>
        <authorList>
            <person name="Campos J."/>
            <person name="Goldberg B."/>
            <person name="Tallon L.J."/>
            <person name="Sadzewicz L."/>
            <person name="Sengamalay N."/>
            <person name="Ott S."/>
            <person name="Godinez A."/>
            <person name="Nagaraj S."/>
            <person name="Vyas G."/>
            <person name="Aluvathingal J."/>
            <person name="Nadendla S."/>
            <person name="Geyer C."/>
            <person name="Nandy P."/>
            <person name="Hobson J."/>
            <person name="Sichtig H."/>
        </authorList>
    </citation>
    <scope>NUCLEOTIDE SEQUENCE [LARGE SCALE GENOMIC DNA]</scope>
    <source>
        <strain evidence="8 10">FDAARGOS_185</strain>
    </source>
</reference>
<evidence type="ECO:0000313" key="7">
    <source>
        <dbReference type="EMBL" id="RVU95536.1"/>
    </source>
</evidence>
<dbReference type="EMBL" id="JARPWY010000085">
    <property type="protein sequence ID" value="MDT2516508.1"/>
    <property type="molecule type" value="Genomic_DNA"/>
</dbReference>
<feature type="domain" description="Nucleotidyl transferase" evidence="3">
    <location>
        <begin position="19"/>
        <end position="160"/>
    </location>
</feature>
<dbReference type="GO" id="GO:0008878">
    <property type="term" value="F:glucose-1-phosphate adenylyltransferase activity"/>
    <property type="evidence" value="ECO:0007669"/>
    <property type="project" value="UniProtKB-EC"/>
</dbReference>
<dbReference type="Gene3D" id="3.90.550.10">
    <property type="entry name" value="Spore Coat Polysaccharide Biosynthesis Protein SpsA, Chain A"/>
    <property type="match status" value="1"/>
</dbReference>
<dbReference type="InterPro" id="IPR029044">
    <property type="entry name" value="Nucleotide-diphossugar_trans"/>
</dbReference>
<dbReference type="GeneID" id="69568291"/>
<reference evidence="5 11" key="3">
    <citation type="submission" date="2023-03" db="EMBL/GenBank/DDBJ databases">
        <authorList>
            <person name="Shen W."/>
            <person name="Cai J."/>
        </authorList>
    </citation>
    <scope>NUCLEOTIDE SEQUENCE</scope>
    <source>
        <strain evidence="5">P33-2</strain>
        <strain evidence="6 11">Y2</strain>
    </source>
</reference>
<comment type="similarity">
    <text evidence="1">Belongs to the bacterial/plant glucose-1-phosphate adenylyltransferase family.</text>
</comment>
<evidence type="ECO:0000313" key="10">
    <source>
        <dbReference type="Proteomes" id="UP000316316"/>
    </source>
</evidence>
<evidence type="ECO:0000313" key="6">
    <source>
        <dbReference type="EMBL" id="MDT2516508.1"/>
    </source>
</evidence>
<accession>A0A437UPR8</accession>
<evidence type="ECO:0000313" key="5">
    <source>
        <dbReference type="EMBL" id="MDT2402567.1"/>
    </source>
</evidence>
<dbReference type="SUPFAM" id="SSF53448">
    <property type="entry name" value="Nucleotide-diphospho-sugar transferases"/>
    <property type="match status" value="1"/>
</dbReference>
<dbReference type="EC" id="2.7.7.27" evidence="7"/>
<dbReference type="Proteomes" id="UP000316316">
    <property type="component" value="Unassembled WGS sequence"/>
</dbReference>
<proteinExistence type="inferred from homology"/>
<dbReference type="Proteomes" id="UP000288388">
    <property type="component" value="Unassembled WGS sequence"/>
</dbReference>
<organism evidence="7 9">
    <name type="scientific">Enterococcus avium</name>
    <name type="common">Streptococcus avium</name>
    <dbReference type="NCBI Taxonomy" id="33945"/>
    <lineage>
        <taxon>Bacteria</taxon>
        <taxon>Bacillati</taxon>
        <taxon>Bacillota</taxon>
        <taxon>Bacilli</taxon>
        <taxon>Lactobacillales</taxon>
        <taxon>Enterococcaceae</taxon>
        <taxon>Enterococcus</taxon>
    </lineage>
</organism>
<dbReference type="EMBL" id="RYZS01000001">
    <property type="protein sequence ID" value="RVU95536.1"/>
    <property type="molecule type" value="Genomic_DNA"/>
</dbReference>
<dbReference type="SUPFAM" id="SSF51161">
    <property type="entry name" value="Trimeric LpxA-like enzymes"/>
    <property type="match status" value="1"/>
</dbReference>